<evidence type="ECO:0000256" key="1">
    <source>
        <dbReference type="ARBA" id="ARBA00023157"/>
    </source>
</evidence>
<dbReference type="PANTHER" id="PTHR33021:SF496">
    <property type="entry name" value="OS08G0482700 PROTEIN"/>
    <property type="match status" value="1"/>
</dbReference>
<dbReference type="EMBL" id="GISG01177661">
    <property type="protein sequence ID" value="MBA4653150.1"/>
    <property type="molecule type" value="Transcribed_RNA"/>
</dbReference>
<dbReference type="InterPro" id="IPR039391">
    <property type="entry name" value="Phytocyanin-like"/>
</dbReference>
<sequence length="189" mass="19666">MGGKKGSVLLLTFVTILGVCSAATTYIVGDGVDWGIPSPPSLYSTWASQKIFRLGDVLEFNFVNGQDTVAVVSKAAYDGCNTNDLLSPVMTTSPARVTLNTTGTHYFLCTTPNHCSLFGQKFSVFVNGPSLSPTTSPSAGPPPDGSFTTPTAAGVHLLSLVSIAVSGGATLELWVSIAPHGPKKNVNKF</sequence>
<feature type="domain" description="Phytocyanin" evidence="4">
    <location>
        <begin position="24"/>
        <end position="128"/>
    </location>
</feature>
<dbReference type="AlphaFoldDB" id="A0A7C8ZXN6"/>
<dbReference type="GO" id="GO:0005886">
    <property type="term" value="C:plasma membrane"/>
    <property type="evidence" value="ECO:0007669"/>
    <property type="project" value="TreeGrafter"/>
</dbReference>
<keyword evidence="2" id="KW-0325">Glycoprotein</keyword>
<dbReference type="Gene3D" id="2.60.40.420">
    <property type="entry name" value="Cupredoxins - blue copper proteins"/>
    <property type="match status" value="1"/>
</dbReference>
<proteinExistence type="predicted"/>
<evidence type="ECO:0000313" key="5">
    <source>
        <dbReference type="EMBL" id="MBA4653150.1"/>
    </source>
</evidence>
<dbReference type="Pfam" id="PF02298">
    <property type="entry name" value="Cu_bind_like"/>
    <property type="match status" value="1"/>
</dbReference>
<dbReference type="GO" id="GO:0009055">
    <property type="term" value="F:electron transfer activity"/>
    <property type="evidence" value="ECO:0007669"/>
    <property type="project" value="InterPro"/>
</dbReference>
<dbReference type="PROSITE" id="PS51485">
    <property type="entry name" value="PHYTOCYANIN"/>
    <property type="match status" value="1"/>
</dbReference>
<keyword evidence="3" id="KW-0732">Signal</keyword>
<feature type="signal peptide" evidence="3">
    <location>
        <begin position="1"/>
        <end position="22"/>
    </location>
</feature>
<protein>
    <recommendedName>
        <fullName evidence="4">Phytocyanin domain-containing protein</fullName>
    </recommendedName>
</protein>
<dbReference type="InterPro" id="IPR003245">
    <property type="entry name" value="Phytocyanin_dom"/>
</dbReference>
<reference evidence="5" key="1">
    <citation type="journal article" date="2013" name="J. Plant Res.">
        <title>Effect of fungi and light on seed germination of three Opuntia species from semiarid lands of central Mexico.</title>
        <authorList>
            <person name="Delgado-Sanchez P."/>
            <person name="Jimenez-Bremont J.F."/>
            <person name="Guerrero-Gonzalez Mde L."/>
            <person name="Flores J."/>
        </authorList>
    </citation>
    <scope>NUCLEOTIDE SEQUENCE</scope>
    <source>
        <tissue evidence="5">Cladode</tissue>
    </source>
</reference>
<evidence type="ECO:0000256" key="2">
    <source>
        <dbReference type="ARBA" id="ARBA00023180"/>
    </source>
</evidence>
<organism evidence="5">
    <name type="scientific">Opuntia streptacantha</name>
    <name type="common">Prickly pear cactus</name>
    <name type="synonym">Opuntia cardona</name>
    <dbReference type="NCBI Taxonomy" id="393608"/>
    <lineage>
        <taxon>Eukaryota</taxon>
        <taxon>Viridiplantae</taxon>
        <taxon>Streptophyta</taxon>
        <taxon>Embryophyta</taxon>
        <taxon>Tracheophyta</taxon>
        <taxon>Spermatophyta</taxon>
        <taxon>Magnoliopsida</taxon>
        <taxon>eudicotyledons</taxon>
        <taxon>Gunneridae</taxon>
        <taxon>Pentapetalae</taxon>
        <taxon>Caryophyllales</taxon>
        <taxon>Cactineae</taxon>
        <taxon>Cactaceae</taxon>
        <taxon>Opuntioideae</taxon>
        <taxon>Opuntia</taxon>
    </lineage>
</organism>
<name>A0A7C8ZXN6_OPUST</name>
<dbReference type="EMBL" id="GISG01177659">
    <property type="protein sequence ID" value="MBA4653148.1"/>
    <property type="molecule type" value="Transcribed_RNA"/>
</dbReference>
<dbReference type="InterPro" id="IPR008972">
    <property type="entry name" value="Cupredoxin"/>
</dbReference>
<evidence type="ECO:0000256" key="3">
    <source>
        <dbReference type="SAM" id="SignalP"/>
    </source>
</evidence>
<dbReference type="PANTHER" id="PTHR33021">
    <property type="entry name" value="BLUE COPPER PROTEIN"/>
    <property type="match status" value="1"/>
</dbReference>
<evidence type="ECO:0000259" key="4">
    <source>
        <dbReference type="PROSITE" id="PS51485"/>
    </source>
</evidence>
<reference evidence="5" key="2">
    <citation type="submission" date="2020-07" db="EMBL/GenBank/DDBJ databases">
        <authorList>
            <person name="Vera ALvarez R."/>
            <person name="Arias-Moreno D.M."/>
            <person name="Jimenez-Jacinto V."/>
            <person name="Jimenez-Bremont J.F."/>
            <person name="Swaminathan K."/>
            <person name="Moose S.P."/>
            <person name="Guerrero-Gonzalez M.L."/>
            <person name="Marino-Ramirez L."/>
            <person name="Landsman D."/>
            <person name="Rodriguez-Kessler M."/>
            <person name="Delgado-Sanchez P."/>
        </authorList>
    </citation>
    <scope>NUCLEOTIDE SEQUENCE</scope>
    <source>
        <tissue evidence="5">Cladode</tissue>
    </source>
</reference>
<feature type="chain" id="PRO_5033908684" description="Phytocyanin domain-containing protein" evidence="3">
    <location>
        <begin position="23"/>
        <end position="189"/>
    </location>
</feature>
<dbReference type="SUPFAM" id="SSF49503">
    <property type="entry name" value="Cupredoxins"/>
    <property type="match status" value="1"/>
</dbReference>
<accession>A0A7C8ZXN6</accession>
<dbReference type="FunFam" id="2.60.40.420:FF:000034">
    <property type="entry name" value="Cupredoxin superfamily protein"/>
    <property type="match status" value="1"/>
</dbReference>
<keyword evidence="1" id="KW-1015">Disulfide bond</keyword>